<name>A0A2N9IB63_FAGSY</name>
<sequence length="129" mass="13640">MAAATSRNIISQGLSVLDFAESLLLKHSLARNGVGLPVGNVVVVNSVVVDSVAWACRSRPRFADLSLDLPISACGGGFALPRSAWGGGFMLGLGLCRGSPTRGLVHGAMGGGHMWRRRRRRDLGLFIEI</sequence>
<accession>A0A2N9IB63</accession>
<reference evidence="1" key="1">
    <citation type="submission" date="2018-02" db="EMBL/GenBank/DDBJ databases">
        <authorList>
            <person name="Cohen D.B."/>
            <person name="Kent A.D."/>
        </authorList>
    </citation>
    <scope>NUCLEOTIDE SEQUENCE</scope>
</reference>
<dbReference type="EMBL" id="OIVN01005257">
    <property type="protein sequence ID" value="SPD21648.1"/>
    <property type="molecule type" value="Genomic_DNA"/>
</dbReference>
<gene>
    <name evidence="1" type="ORF">FSB_LOCUS49530</name>
</gene>
<dbReference type="AlphaFoldDB" id="A0A2N9IB63"/>
<proteinExistence type="predicted"/>
<evidence type="ECO:0000313" key="1">
    <source>
        <dbReference type="EMBL" id="SPD21648.1"/>
    </source>
</evidence>
<organism evidence="1">
    <name type="scientific">Fagus sylvatica</name>
    <name type="common">Beechnut</name>
    <dbReference type="NCBI Taxonomy" id="28930"/>
    <lineage>
        <taxon>Eukaryota</taxon>
        <taxon>Viridiplantae</taxon>
        <taxon>Streptophyta</taxon>
        <taxon>Embryophyta</taxon>
        <taxon>Tracheophyta</taxon>
        <taxon>Spermatophyta</taxon>
        <taxon>Magnoliopsida</taxon>
        <taxon>eudicotyledons</taxon>
        <taxon>Gunneridae</taxon>
        <taxon>Pentapetalae</taxon>
        <taxon>rosids</taxon>
        <taxon>fabids</taxon>
        <taxon>Fagales</taxon>
        <taxon>Fagaceae</taxon>
        <taxon>Fagus</taxon>
    </lineage>
</organism>
<protein>
    <submittedName>
        <fullName evidence="1">Uncharacterized protein</fullName>
    </submittedName>
</protein>